<dbReference type="PANTHER" id="PTHR12677:SF59">
    <property type="entry name" value="GOLGI APPARATUS MEMBRANE PROTEIN TVP38-RELATED"/>
    <property type="match status" value="1"/>
</dbReference>
<feature type="transmembrane region" description="Helical" evidence="6">
    <location>
        <begin position="47"/>
        <end position="66"/>
    </location>
</feature>
<gene>
    <name evidence="8" type="ORF">EV210_104100</name>
</gene>
<dbReference type="InterPro" id="IPR032816">
    <property type="entry name" value="VTT_dom"/>
</dbReference>
<evidence type="ECO:0000313" key="8">
    <source>
        <dbReference type="EMBL" id="TCL38133.1"/>
    </source>
</evidence>
<feature type="transmembrane region" description="Helical" evidence="6">
    <location>
        <begin position="197"/>
        <end position="214"/>
    </location>
</feature>
<comment type="similarity">
    <text evidence="6">Belongs to the TVP38/TMEM64 family.</text>
</comment>
<protein>
    <recommendedName>
        <fullName evidence="6">TVP38/TMEM64 family membrane protein</fullName>
    </recommendedName>
</protein>
<evidence type="ECO:0000256" key="3">
    <source>
        <dbReference type="ARBA" id="ARBA00022692"/>
    </source>
</evidence>
<reference evidence="8 9" key="1">
    <citation type="submission" date="2019-03" db="EMBL/GenBank/DDBJ databases">
        <title>Genomic Encyclopedia of Type Strains, Phase IV (KMG-IV): sequencing the most valuable type-strain genomes for metagenomic binning, comparative biology and taxonomic classification.</title>
        <authorList>
            <person name="Goeker M."/>
        </authorList>
    </citation>
    <scope>NUCLEOTIDE SEQUENCE [LARGE SCALE GENOMIC DNA]</scope>
    <source>
        <strain evidence="8 9">DSM 15969</strain>
    </source>
</reference>
<evidence type="ECO:0000256" key="2">
    <source>
        <dbReference type="ARBA" id="ARBA00022475"/>
    </source>
</evidence>
<dbReference type="Pfam" id="PF09335">
    <property type="entry name" value="VTT_dom"/>
    <property type="match status" value="1"/>
</dbReference>
<evidence type="ECO:0000256" key="1">
    <source>
        <dbReference type="ARBA" id="ARBA00004651"/>
    </source>
</evidence>
<dbReference type="AlphaFoldDB" id="A0A4R1PYV0"/>
<evidence type="ECO:0000259" key="7">
    <source>
        <dbReference type="Pfam" id="PF09335"/>
    </source>
</evidence>
<name>A0A4R1PYV0_9FIRM</name>
<comment type="subcellular location">
    <subcellularLocation>
        <location evidence="1 6">Cell membrane</location>
        <topology evidence="1 6">Multi-pass membrane protein</topology>
    </subcellularLocation>
</comment>
<proteinExistence type="inferred from homology"/>
<evidence type="ECO:0000256" key="4">
    <source>
        <dbReference type="ARBA" id="ARBA00022989"/>
    </source>
</evidence>
<organism evidence="8 9">
    <name type="scientific">Anaerospora hongkongensis</name>
    <dbReference type="NCBI Taxonomy" id="244830"/>
    <lineage>
        <taxon>Bacteria</taxon>
        <taxon>Bacillati</taxon>
        <taxon>Bacillota</taxon>
        <taxon>Negativicutes</taxon>
        <taxon>Selenomonadales</taxon>
        <taxon>Sporomusaceae</taxon>
        <taxon>Anaerospora</taxon>
    </lineage>
</organism>
<keyword evidence="9" id="KW-1185">Reference proteome</keyword>
<evidence type="ECO:0000313" key="9">
    <source>
        <dbReference type="Proteomes" id="UP000295063"/>
    </source>
</evidence>
<dbReference type="InterPro" id="IPR015414">
    <property type="entry name" value="TMEM64"/>
</dbReference>
<sequence>MQRIIVIVAAVVIFAGIYLADPGFFSKLIELAASSDISELSRHIKSYGSWSIVVSILLGTIINISGLPTVVFSGANGLIFGFWPGVVLSWVSEVLGAVAAFLLARPLLEKGTSRVMEGRPGWQKAYDFTAKRGFWAVFIARLLPFSPSGLINVAAAAGKISFRDYIAATALGKIPSIIAEVYLGRDLLFAADHTTRILLWVVVAGVLYGGWKYYQQRRRPSSTEE</sequence>
<feature type="domain" description="VTT" evidence="7">
    <location>
        <begin position="67"/>
        <end position="185"/>
    </location>
</feature>
<evidence type="ECO:0000256" key="5">
    <source>
        <dbReference type="ARBA" id="ARBA00023136"/>
    </source>
</evidence>
<keyword evidence="2 6" id="KW-1003">Cell membrane</keyword>
<dbReference type="OrthoDB" id="3034435at2"/>
<comment type="caution">
    <text evidence="8">The sequence shown here is derived from an EMBL/GenBank/DDBJ whole genome shotgun (WGS) entry which is preliminary data.</text>
</comment>
<evidence type="ECO:0000256" key="6">
    <source>
        <dbReference type="RuleBase" id="RU366058"/>
    </source>
</evidence>
<keyword evidence="5 6" id="KW-0472">Membrane</keyword>
<accession>A0A4R1PYV0</accession>
<dbReference type="Proteomes" id="UP000295063">
    <property type="component" value="Unassembled WGS sequence"/>
</dbReference>
<keyword evidence="4 6" id="KW-1133">Transmembrane helix</keyword>
<dbReference type="EMBL" id="SLUI01000004">
    <property type="protein sequence ID" value="TCL38133.1"/>
    <property type="molecule type" value="Genomic_DNA"/>
</dbReference>
<dbReference type="RefSeq" id="WP_132077644.1">
    <property type="nucleotide sequence ID" value="NZ_DAIMLW010000206.1"/>
</dbReference>
<feature type="transmembrane region" description="Helical" evidence="6">
    <location>
        <begin position="134"/>
        <end position="155"/>
    </location>
</feature>
<feature type="transmembrane region" description="Helical" evidence="6">
    <location>
        <begin position="78"/>
        <end position="104"/>
    </location>
</feature>
<feature type="transmembrane region" description="Helical" evidence="6">
    <location>
        <begin position="6"/>
        <end position="26"/>
    </location>
</feature>
<keyword evidence="3 6" id="KW-0812">Transmembrane</keyword>
<dbReference type="GO" id="GO:0005886">
    <property type="term" value="C:plasma membrane"/>
    <property type="evidence" value="ECO:0007669"/>
    <property type="project" value="UniProtKB-SubCell"/>
</dbReference>
<dbReference type="PANTHER" id="PTHR12677">
    <property type="entry name" value="GOLGI APPARATUS MEMBRANE PROTEIN TVP38-RELATED"/>
    <property type="match status" value="1"/>
</dbReference>